<comment type="caution">
    <text evidence="10">The sequence shown here is derived from an EMBL/GenBank/DDBJ whole genome shotgun (WGS) entry which is preliminary data.</text>
</comment>
<dbReference type="GO" id="GO:0006207">
    <property type="term" value="P:'de novo' pyrimidine nucleobase biosynthetic process"/>
    <property type="evidence" value="ECO:0007669"/>
    <property type="project" value="EnsemblFungi"/>
</dbReference>
<comment type="similarity">
    <text evidence="3">Belongs to the metallo-dependent hydrolases superfamily. DHOase family. Class II DHOase subfamily.</text>
</comment>
<evidence type="ECO:0000256" key="3">
    <source>
        <dbReference type="ARBA" id="ARBA00005631"/>
    </source>
</evidence>
<evidence type="ECO:0000256" key="5">
    <source>
        <dbReference type="ARBA" id="ARBA00022723"/>
    </source>
</evidence>
<keyword evidence="7" id="KW-0862">Zinc</keyword>
<evidence type="ECO:0000256" key="6">
    <source>
        <dbReference type="ARBA" id="ARBA00022801"/>
    </source>
</evidence>
<comment type="pathway">
    <text evidence="2">Pyrimidine metabolism; UMP biosynthesis via de novo pathway; (S)-dihydroorotate from bicarbonate: step 3/3.</text>
</comment>
<dbReference type="AlphaFoldDB" id="A0A0G2HWS1"/>
<dbReference type="PANTHER" id="PTHR43137:SF1">
    <property type="entry name" value="DIHYDROOROTASE"/>
    <property type="match status" value="1"/>
</dbReference>
<dbReference type="UniPathway" id="UPA00070">
    <property type="reaction ID" value="UER00117"/>
</dbReference>
<dbReference type="GO" id="GO:0005737">
    <property type="term" value="C:cytoplasm"/>
    <property type="evidence" value="ECO:0007669"/>
    <property type="project" value="TreeGrafter"/>
</dbReference>
<dbReference type="GO" id="GO:0004151">
    <property type="term" value="F:dihydroorotase activity"/>
    <property type="evidence" value="ECO:0007669"/>
    <property type="project" value="UniProtKB-EC"/>
</dbReference>
<accession>A0A0G2HWS1</accession>
<evidence type="ECO:0000259" key="9">
    <source>
        <dbReference type="Pfam" id="PF04909"/>
    </source>
</evidence>
<feature type="domain" description="Amidohydrolase-related" evidence="9">
    <location>
        <begin position="85"/>
        <end position="180"/>
    </location>
</feature>
<dbReference type="PANTHER" id="PTHR43137">
    <property type="entry name" value="DIHYDROOROTASE"/>
    <property type="match status" value="1"/>
</dbReference>
<evidence type="ECO:0000313" key="10">
    <source>
        <dbReference type="EMBL" id="KKY32420.1"/>
    </source>
</evidence>
<dbReference type="HAMAP" id="MF_00219">
    <property type="entry name" value="PyrC_classII"/>
    <property type="match status" value="1"/>
</dbReference>
<keyword evidence="11" id="KW-1185">Reference proteome</keyword>
<comment type="cofactor">
    <cofactor evidence="1">
        <name>Zn(2+)</name>
        <dbReference type="ChEBI" id="CHEBI:29105"/>
    </cofactor>
</comment>
<dbReference type="PROSITE" id="PS00483">
    <property type="entry name" value="DIHYDROOROTASE_2"/>
    <property type="match status" value="1"/>
</dbReference>
<dbReference type="FunFam" id="3.20.20.140:FF:000041">
    <property type="entry name" value="Dihydroorotase, variant"/>
    <property type="match status" value="1"/>
</dbReference>
<dbReference type="PROSITE" id="PS00482">
    <property type="entry name" value="DIHYDROOROTASE_1"/>
    <property type="match status" value="1"/>
</dbReference>
<proteinExistence type="inferred from homology"/>
<dbReference type="PIRSF" id="PIRSF001237">
    <property type="entry name" value="DHOdimr"/>
    <property type="match status" value="1"/>
</dbReference>
<dbReference type="InterPro" id="IPR004721">
    <property type="entry name" value="DHOdimr"/>
</dbReference>
<evidence type="ECO:0000313" key="11">
    <source>
        <dbReference type="Proteomes" id="UP000034680"/>
    </source>
</evidence>
<evidence type="ECO:0000256" key="7">
    <source>
        <dbReference type="ARBA" id="ARBA00022833"/>
    </source>
</evidence>
<evidence type="ECO:0000256" key="2">
    <source>
        <dbReference type="ARBA" id="ARBA00004880"/>
    </source>
</evidence>
<dbReference type="GO" id="GO:0044205">
    <property type="term" value="P:'de novo' UMP biosynthetic process"/>
    <property type="evidence" value="ECO:0007669"/>
    <property type="project" value="UniProtKB-UniPathway"/>
</dbReference>
<name>A0A0G2HWS1_9PEZI</name>
<keyword evidence="8" id="KW-0665">Pyrimidine biosynthesis</keyword>
<dbReference type="InterPro" id="IPR032466">
    <property type="entry name" value="Metal_Hydrolase"/>
</dbReference>
<reference evidence="10 11" key="2">
    <citation type="submission" date="2015-05" db="EMBL/GenBank/DDBJ databases">
        <authorList>
            <person name="Morales-Cruz A."/>
            <person name="Amrine K.C."/>
            <person name="Cantu D."/>
        </authorList>
    </citation>
    <scope>NUCLEOTIDE SEQUENCE [LARGE SCALE GENOMIC DNA]</scope>
    <source>
        <strain evidence="10">DA912</strain>
    </source>
</reference>
<protein>
    <recommendedName>
        <fullName evidence="4">dihydroorotase</fullName>
        <ecNumber evidence="4">3.5.2.3</ecNumber>
    </recommendedName>
</protein>
<evidence type="ECO:0000256" key="8">
    <source>
        <dbReference type="ARBA" id="ARBA00022975"/>
    </source>
</evidence>
<dbReference type="Proteomes" id="UP000034680">
    <property type="component" value="Unassembled WGS sequence"/>
</dbReference>
<dbReference type="STRING" id="1214573.A0A0G2HWS1"/>
<dbReference type="OrthoDB" id="1670005at2759"/>
<keyword evidence="5" id="KW-0479">Metal-binding</keyword>
<organism evidence="10 11">
    <name type="scientific">Diaporthe ampelina</name>
    <dbReference type="NCBI Taxonomy" id="1214573"/>
    <lineage>
        <taxon>Eukaryota</taxon>
        <taxon>Fungi</taxon>
        <taxon>Dikarya</taxon>
        <taxon>Ascomycota</taxon>
        <taxon>Pezizomycotina</taxon>
        <taxon>Sordariomycetes</taxon>
        <taxon>Sordariomycetidae</taxon>
        <taxon>Diaporthales</taxon>
        <taxon>Diaporthaceae</taxon>
        <taxon>Diaporthe</taxon>
    </lineage>
</organism>
<dbReference type="Pfam" id="PF04909">
    <property type="entry name" value="Amidohydro_2"/>
    <property type="match status" value="1"/>
</dbReference>
<gene>
    <name evidence="10" type="ORF">UCDDA912_g07616</name>
</gene>
<sequence>MPLPEKYELPAAADFHVHVRDGPMSAAVVPTIRQGGVNVAYVMPNLVPPVTTVQMALEYKQRLLKVDPTVTYLMTLYLHPSITPEVVREAKKAGIAGIKSYPAGLTTNSESGVTDYEQFYPVFAAMEEEGIILNIHGECASDHKKNITIMNAESSFLPTLKAIHTKFPKLNIVLEHCTTADAVKAVEACGDTVVGTITAHHLFLIVDDWAGDVFHYCKPVAKMPNDRLALLRAAVTSKGKFFLGTDSAPHDISAKKGKGNTAAGVFTQPYAVAYVLTALEEAVARGDIDESRVTQELLEGFLGGFGRRFYGVEEPKERIVVEKKDEVVVESIQGEGIEVVPFRKGKPTWSVRWI</sequence>
<evidence type="ECO:0000256" key="4">
    <source>
        <dbReference type="ARBA" id="ARBA00012860"/>
    </source>
</evidence>
<dbReference type="Gene3D" id="3.20.20.140">
    <property type="entry name" value="Metal-dependent hydrolases"/>
    <property type="match status" value="1"/>
</dbReference>
<dbReference type="InterPro" id="IPR006680">
    <property type="entry name" value="Amidohydro-rel"/>
</dbReference>
<evidence type="ECO:0000256" key="1">
    <source>
        <dbReference type="ARBA" id="ARBA00001947"/>
    </source>
</evidence>
<dbReference type="EMBL" id="LCUC01000318">
    <property type="protein sequence ID" value="KKY32420.1"/>
    <property type="molecule type" value="Genomic_DNA"/>
</dbReference>
<reference evidence="10 11" key="1">
    <citation type="submission" date="2015-05" db="EMBL/GenBank/DDBJ databases">
        <title>Distinctive expansion of gene families associated with plant cell wall degradation and secondary metabolism in the genomes of grapevine trunk pathogens.</title>
        <authorList>
            <person name="Lawrence D.P."/>
            <person name="Travadon R."/>
            <person name="Rolshausen P.E."/>
            <person name="Baumgartner K."/>
        </authorList>
    </citation>
    <scope>NUCLEOTIDE SEQUENCE [LARGE SCALE GENOMIC DNA]</scope>
    <source>
        <strain evidence="10">DA912</strain>
    </source>
</reference>
<dbReference type="SUPFAM" id="SSF51556">
    <property type="entry name" value="Metallo-dependent hydrolases"/>
    <property type="match status" value="1"/>
</dbReference>
<keyword evidence="6" id="KW-0378">Hydrolase</keyword>
<dbReference type="EC" id="3.5.2.3" evidence="4"/>
<dbReference type="InterPro" id="IPR002195">
    <property type="entry name" value="Dihydroorotase_CS"/>
</dbReference>
<dbReference type="NCBIfam" id="TIGR00856">
    <property type="entry name" value="pyrC_dimer"/>
    <property type="match status" value="1"/>
</dbReference>
<dbReference type="GO" id="GO:0046872">
    <property type="term" value="F:metal ion binding"/>
    <property type="evidence" value="ECO:0007669"/>
    <property type="project" value="UniProtKB-KW"/>
</dbReference>